<evidence type="ECO:0000313" key="2">
    <source>
        <dbReference type="EMBL" id="SHO80865.1"/>
    </source>
</evidence>
<dbReference type="EMBL" id="FRYL01000021">
    <property type="protein sequence ID" value="SHO80865.1"/>
    <property type="molecule type" value="Genomic_DNA"/>
</dbReference>
<dbReference type="PANTHER" id="PTHR40940:SF2">
    <property type="entry name" value="BATD"/>
    <property type="match status" value="1"/>
</dbReference>
<dbReference type="AlphaFoldDB" id="A0A1W1EJ23"/>
<proteinExistence type="predicted"/>
<keyword evidence="1" id="KW-0472">Membrane</keyword>
<name>A0A1W1EJ23_9ZZZZ</name>
<feature type="transmembrane region" description="Helical" evidence="1">
    <location>
        <begin position="407"/>
        <end position="428"/>
    </location>
</feature>
<sequence>MKNLGKLLLLVIFINSWLFANVVTKVSNQSIIIGDMVTVTIEASGASVEFPDDISAILGYPVENMGTSTQSSYSWINGTQKSTIKKALSFNFYPDKNITIPPFEVKVNGKVEKTNSVDIEVSRNAKQGSSNNAFKIEIEASKKSVMVGEPLSVVMKFYRKASLDVKKLDYTPPRFTNFEVNDKESKEMSYRKGDFVVQELRYTIYPKKDGNLTISPAIIKVATPASNNNMDMFRLFAPVKWSKAVSNSINIEVKPIPNGASLVGEFNILSTIDKTKTEANKPIKLQIQISGNGSLDTLREINYNIDGVTIFSDDADVKSSFNKSGEIISRYKKSFVFIGDGNFSIPQKEIVYYNKAKAKLDKLIIPKYDIEVTGGEAKVSSVVTPTKEIKPKVIIKEVEKHTELSQLILFFMLGVISTLAVLYILPLIKNYKRDNFYSNEKALKILYANMEKSLEIEDIVRDLYAQKAGDKSVSIDKKRIKEIIDELQKD</sequence>
<keyword evidence="1" id="KW-1133">Transmembrane helix</keyword>
<dbReference type="Pfam" id="PF13584">
    <property type="entry name" value="BatD"/>
    <property type="match status" value="2"/>
</dbReference>
<evidence type="ECO:0000256" key="1">
    <source>
        <dbReference type="SAM" id="Phobius"/>
    </source>
</evidence>
<reference evidence="2" key="1">
    <citation type="submission" date="2016-10" db="EMBL/GenBank/DDBJ databases">
        <authorList>
            <person name="de Groot N.N."/>
        </authorList>
    </citation>
    <scope>NUCLEOTIDE SEQUENCE</scope>
</reference>
<protein>
    <submittedName>
        <fullName evidence="2">BatD</fullName>
    </submittedName>
</protein>
<accession>A0A1W1EJ23</accession>
<organism evidence="2">
    <name type="scientific">hydrothermal vent metagenome</name>
    <dbReference type="NCBI Taxonomy" id="652676"/>
    <lineage>
        <taxon>unclassified sequences</taxon>
        <taxon>metagenomes</taxon>
        <taxon>ecological metagenomes</taxon>
    </lineage>
</organism>
<keyword evidence="1" id="KW-0812">Transmembrane</keyword>
<dbReference type="InterPro" id="IPR025738">
    <property type="entry name" value="BatD"/>
</dbReference>
<dbReference type="PANTHER" id="PTHR40940">
    <property type="entry name" value="PROTEIN BATD-RELATED"/>
    <property type="match status" value="1"/>
</dbReference>
<gene>
    <name evidence="2" type="ORF">MNB_SV-15-515</name>
</gene>